<gene>
    <name evidence="5" type="primary">LOC107066637</name>
</gene>
<keyword evidence="2" id="KW-1133">Transmembrane helix</keyword>
<dbReference type="RefSeq" id="XP_015176936.1">
    <property type="nucleotide sequence ID" value="XM_015321450.1"/>
</dbReference>
<dbReference type="InterPro" id="IPR036869">
    <property type="entry name" value="J_dom_sf"/>
</dbReference>
<keyword evidence="2" id="KW-0472">Membrane</keyword>
<protein>
    <submittedName>
        <fullName evidence="5">DnaJ homolog subfamily C member 4-like</fullName>
    </submittedName>
</protein>
<dbReference type="PANTHER" id="PTHR44825">
    <property type="match status" value="1"/>
</dbReference>
<dbReference type="InterPro" id="IPR052763">
    <property type="entry name" value="DnaJ_C4"/>
</dbReference>
<dbReference type="Proteomes" id="UP000694924">
    <property type="component" value="Unplaced"/>
</dbReference>
<accession>A0ABM1I9P9</accession>
<feature type="compositionally biased region" description="Basic and acidic residues" evidence="1">
    <location>
        <begin position="206"/>
        <end position="220"/>
    </location>
</feature>
<feature type="compositionally biased region" description="Basic and acidic residues" evidence="1">
    <location>
        <begin position="186"/>
        <end position="199"/>
    </location>
</feature>
<feature type="region of interest" description="Disordered" evidence="1">
    <location>
        <begin position="186"/>
        <end position="220"/>
    </location>
</feature>
<evidence type="ECO:0000256" key="2">
    <source>
        <dbReference type="SAM" id="Phobius"/>
    </source>
</evidence>
<evidence type="ECO:0000259" key="3">
    <source>
        <dbReference type="PROSITE" id="PS50076"/>
    </source>
</evidence>
<feature type="transmembrane region" description="Helical" evidence="2">
    <location>
        <begin position="147"/>
        <end position="165"/>
    </location>
</feature>
<dbReference type="Gene3D" id="1.10.287.110">
    <property type="entry name" value="DnaJ domain"/>
    <property type="match status" value="1"/>
</dbReference>
<dbReference type="GeneID" id="107066637"/>
<organism evidence="4 5">
    <name type="scientific">Polistes dominula</name>
    <name type="common">European paper wasp</name>
    <name type="synonym">Vespa dominula</name>
    <dbReference type="NCBI Taxonomy" id="743375"/>
    <lineage>
        <taxon>Eukaryota</taxon>
        <taxon>Metazoa</taxon>
        <taxon>Ecdysozoa</taxon>
        <taxon>Arthropoda</taxon>
        <taxon>Hexapoda</taxon>
        <taxon>Insecta</taxon>
        <taxon>Pterygota</taxon>
        <taxon>Neoptera</taxon>
        <taxon>Endopterygota</taxon>
        <taxon>Hymenoptera</taxon>
        <taxon>Apocrita</taxon>
        <taxon>Aculeata</taxon>
        <taxon>Vespoidea</taxon>
        <taxon>Vespidae</taxon>
        <taxon>Polistinae</taxon>
        <taxon>Polistini</taxon>
        <taxon>Polistes</taxon>
    </lineage>
</organism>
<dbReference type="InterPro" id="IPR001623">
    <property type="entry name" value="DnaJ_domain"/>
</dbReference>
<keyword evidence="4" id="KW-1185">Reference proteome</keyword>
<dbReference type="PROSITE" id="PS50076">
    <property type="entry name" value="DNAJ_2"/>
    <property type="match status" value="1"/>
</dbReference>
<dbReference type="SMART" id="SM00271">
    <property type="entry name" value="DnaJ"/>
    <property type="match status" value="1"/>
</dbReference>
<evidence type="ECO:0000313" key="5">
    <source>
        <dbReference type="RefSeq" id="XP_015176936.1"/>
    </source>
</evidence>
<feature type="domain" description="J" evidence="3">
    <location>
        <begin position="26"/>
        <end position="89"/>
    </location>
</feature>
<dbReference type="PANTHER" id="PTHR44825:SF1">
    <property type="entry name" value="DNAJ HOMOLOG SUBFAMILY C MEMBER 4"/>
    <property type="match status" value="1"/>
</dbReference>
<evidence type="ECO:0000256" key="1">
    <source>
        <dbReference type="SAM" id="MobiDB-lite"/>
    </source>
</evidence>
<proteinExistence type="predicted"/>
<sequence>MQITRFYKLELFSLIFRGYGTQRCHNYYEILEVSPNCSQKEIRSAFIALSKKFHPDIMGEKGHDKFVILQEAYNILSKEHTRREYDMTLKYKTRSSFSSNTYRSTKHNPYHVYKSRREWEERMARGQWEPYDRNINRKGQKSINYQLLMYAAFGVICVICQLLMVNQGTTRINLIRTKYQRDFKERQENDERLRREKMNFKKKNTRLTEEEQSKTEFNDK</sequence>
<keyword evidence="2" id="KW-0812">Transmembrane</keyword>
<name>A0ABM1I9P9_POLDO</name>
<dbReference type="PRINTS" id="PR00625">
    <property type="entry name" value="JDOMAIN"/>
</dbReference>
<dbReference type="SUPFAM" id="SSF46565">
    <property type="entry name" value="Chaperone J-domain"/>
    <property type="match status" value="1"/>
</dbReference>
<evidence type="ECO:0000313" key="4">
    <source>
        <dbReference type="Proteomes" id="UP000694924"/>
    </source>
</evidence>
<dbReference type="CDD" id="cd06257">
    <property type="entry name" value="DnaJ"/>
    <property type="match status" value="1"/>
</dbReference>
<dbReference type="Pfam" id="PF00226">
    <property type="entry name" value="DnaJ"/>
    <property type="match status" value="1"/>
</dbReference>
<reference evidence="5" key="1">
    <citation type="submission" date="2025-08" db="UniProtKB">
        <authorList>
            <consortium name="RefSeq"/>
        </authorList>
    </citation>
    <scope>IDENTIFICATION</scope>
    <source>
        <tissue evidence="5">Whole body</tissue>
    </source>
</reference>